<comment type="caution">
    <text evidence="1">The sequence shown here is derived from an EMBL/GenBank/DDBJ whole genome shotgun (WGS) entry which is preliminary data.</text>
</comment>
<evidence type="ECO:0008006" key="3">
    <source>
        <dbReference type="Google" id="ProtNLM"/>
    </source>
</evidence>
<dbReference type="EMBL" id="JAMQCR010000001">
    <property type="protein sequence ID" value="MCM2532187.1"/>
    <property type="molecule type" value="Genomic_DNA"/>
</dbReference>
<name>A0ABT0W798_9BACI</name>
<dbReference type="Proteomes" id="UP001523262">
    <property type="component" value="Unassembled WGS sequence"/>
</dbReference>
<reference evidence="1 2" key="1">
    <citation type="submission" date="2022-06" db="EMBL/GenBank/DDBJ databases">
        <authorList>
            <person name="Jeon C.O."/>
        </authorList>
    </citation>
    <scope>NUCLEOTIDE SEQUENCE [LARGE SCALE GENOMIC DNA]</scope>
    <source>
        <strain evidence="1 2">KCTC 13943</strain>
    </source>
</reference>
<accession>A0ABT0W798</accession>
<evidence type="ECO:0000313" key="2">
    <source>
        <dbReference type="Proteomes" id="UP001523262"/>
    </source>
</evidence>
<protein>
    <recommendedName>
        <fullName evidence="3">Formylmethanofuran dehydrogenase subunit E domain-containing protein</fullName>
    </recommendedName>
</protein>
<evidence type="ECO:0000313" key="1">
    <source>
        <dbReference type="EMBL" id="MCM2532187.1"/>
    </source>
</evidence>
<proteinExistence type="predicted"/>
<organism evidence="1 2">
    <name type="scientific">Neobacillus pocheonensis</name>
    <dbReference type="NCBI Taxonomy" id="363869"/>
    <lineage>
        <taxon>Bacteria</taxon>
        <taxon>Bacillati</taxon>
        <taxon>Bacillota</taxon>
        <taxon>Bacilli</taxon>
        <taxon>Bacillales</taxon>
        <taxon>Bacillaceae</taxon>
        <taxon>Neobacillus</taxon>
    </lineage>
</organism>
<keyword evidence="2" id="KW-1185">Reference proteome</keyword>
<sequence length="191" mass="21544">MKRIPPIENTYKVPLIWAQKVNKVFGGSYLKKAIFENVGEPIGPFMTGYEAGRAVGLKTELSVSAVLRGHKPSTFGYRFYYNGEKELKFEIPNVTYAKENGLLKRLSKLNPQNIEENLNIFGLDIVSIGEYQGNKTIIKTKCCNIDCDNTVEKNYHILIGYPVCGSCKATIYGLGWKEYYNTLNDHITSAQ</sequence>
<gene>
    <name evidence="1" type="ORF">NDK43_06965</name>
</gene>